<dbReference type="PANTHER" id="PTHR16502">
    <property type="entry name" value="KERATINOCYTE-ASSOCIATED TRANSMEMBRANE PROTEIN 2"/>
    <property type="match status" value="1"/>
</dbReference>
<reference evidence="3" key="3">
    <citation type="submission" date="2025-09" db="UniProtKB">
        <authorList>
            <consortium name="Ensembl"/>
        </authorList>
    </citation>
    <scope>IDENTIFICATION</scope>
</reference>
<feature type="compositionally biased region" description="Low complexity" evidence="1">
    <location>
        <begin position="111"/>
        <end position="158"/>
    </location>
</feature>
<dbReference type="HOGENOM" id="CLU_900038_0_0_1"/>
<keyword evidence="2" id="KW-0472">Membrane</keyword>
<dbReference type="PANTHER" id="PTHR16502:SF0">
    <property type="entry name" value="KERATINOCYTE-ASSOCIATED TRANSMEMBRANE PROTEIN 2"/>
    <property type="match status" value="1"/>
</dbReference>
<evidence type="ECO:0000313" key="3">
    <source>
        <dbReference type="Ensembl" id="ENSLOCP00000012587.1"/>
    </source>
</evidence>
<dbReference type="Bgee" id="ENSLOCG00000010282">
    <property type="expression patterns" value="Expressed in mesonephros and 13 other cell types or tissues"/>
</dbReference>
<feature type="compositionally biased region" description="Polar residues" evidence="1">
    <location>
        <begin position="64"/>
        <end position="79"/>
    </location>
</feature>
<dbReference type="RefSeq" id="XP_006631919.2">
    <property type="nucleotide sequence ID" value="XM_006631856.2"/>
</dbReference>
<keyword evidence="2" id="KW-1133">Transmembrane helix</keyword>
<feature type="transmembrane region" description="Helical" evidence="2">
    <location>
        <begin position="243"/>
        <end position="261"/>
    </location>
</feature>
<dbReference type="eggNOG" id="ENOG502S2NF">
    <property type="taxonomic scope" value="Eukaryota"/>
</dbReference>
<feature type="compositionally biased region" description="Polar residues" evidence="1">
    <location>
        <begin position="89"/>
        <end position="100"/>
    </location>
</feature>
<dbReference type="Ensembl" id="ENSLOCT00000012611.1">
    <property type="protein sequence ID" value="ENSLOCP00000012587.1"/>
    <property type="gene ID" value="ENSLOCG00000010282.1"/>
</dbReference>
<evidence type="ECO:0000256" key="2">
    <source>
        <dbReference type="SAM" id="Phobius"/>
    </source>
</evidence>
<protein>
    <submittedName>
        <fullName evidence="3">Chromosome 5 open reading frame 15</fullName>
    </submittedName>
</protein>
<dbReference type="EMBL" id="AHAT01021381">
    <property type="status" value="NOT_ANNOTATED_CDS"/>
    <property type="molecule type" value="Genomic_DNA"/>
</dbReference>
<proteinExistence type="predicted"/>
<feature type="compositionally biased region" description="Acidic residues" evidence="1">
    <location>
        <begin position="168"/>
        <end position="178"/>
    </location>
</feature>
<feature type="compositionally biased region" description="Acidic residues" evidence="1">
    <location>
        <begin position="186"/>
        <end position="211"/>
    </location>
</feature>
<organism evidence="3 4">
    <name type="scientific">Lepisosteus oculatus</name>
    <name type="common">Spotted gar</name>
    <dbReference type="NCBI Taxonomy" id="7918"/>
    <lineage>
        <taxon>Eukaryota</taxon>
        <taxon>Metazoa</taxon>
        <taxon>Chordata</taxon>
        <taxon>Craniata</taxon>
        <taxon>Vertebrata</taxon>
        <taxon>Euteleostomi</taxon>
        <taxon>Actinopterygii</taxon>
        <taxon>Neopterygii</taxon>
        <taxon>Holostei</taxon>
        <taxon>Semionotiformes</taxon>
        <taxon>Lepisosteidae</taxon>
        <taxon>Lepisosteus</taxon>
    </lineage>
</organism>
<keyword evidence="2" id="KW-0812">Transmembrane</keyword>
<accession>W5MW28</accession>
<reference evidence="3" key="2">
    <citation type="submission" date="2025-08" db="UniProtKB">
        <authorList>
            <consortium name="Ensembl"/>
        </authorList>
    </citation>
    <scope>IDENTIFICATION</scope>
</reference>
<evidence type="ECO:0000313" key="4">
    <source>
        <dbReference type="Proteomes" id="UP000018468"/>
    </source>
</evidence>
<evidence type="ECO:0000256" key="1">
    <source>
        <dbReference type="SAM" id="MobiDB-lite"/>
    </source>
</evidence>
<dbReference type="STRING" id="7918.ENSLOCP00000012587"/>
<dbReference type="GeneTree" id="ENSGT00440000037499"/>
<dbReference type="InParanoid" id="W5MW28"/>
<feature type="region of interest" description="Disordered" evidence="1">
    <location>
        <begin position="64"/>
        <end position="211"/>
    </location>
</feature>
<name>W5MW28_LEPOC</name>
<dbReference type="AlphaFoldDB" id="W5MW28"/>
<dbReference type="InterPro" id="IPR037645">
    <property type="entry name" value="KCT2"/>
</dbReference>
<dbReference type="GeneID" id="102690804"/>
<dbReference type="OrthoDB" id="5846619at2759"/>
<sequence>MLSFRCYVRQSPSFSARVMRNWDRASPVYRSKMATCRKMERRYVFYFSVFFFLLPVTCSSNMSDPQGLNTPNNSTSQPPRISVEPEKNMQGSNKDTSSDSAAPRILPTPAPATTVSTTSTPTPAAKTTTTAAHKPSSTSATSAATTPQAGATSSPSAAGRDGTRDDTLLEEPIYDNDDTSPSSPAEDTEDYGEGYQDGEEEGDHDGGEENQVDSIYSVKGSNAMGSRFKDTTIYTPEDEDSHFFFHLVIIAFLVAIVYITYHNKRKIFLLAQRRRWRDGLCSRSVEYHRLDQNVNEAMPSLKMTNDYIF</sequence>
<dbReference type="KEGG" id="loc:102690804"/>
<keyword evidence="4" id="KW-1185">Reference proteome</keyword>
<dbReference type="Proteomes" id="UP000018468">
    <property type="component" value="Linkage group LG6"/>
</dbReference>
<dbReference type="Pfam" id="PF17818">
    <property type="entry name" value="KCT2"/>
    <property type="match status" value="1"/>
</dbReference>
<reference evidence="4" key="1">
    <citation type="submission" date="2011-12" db="EMBL/GenBank/DDBJ databases">
        <title>The Draft Genome of Lepisosteus oculatus.</title>
        <authorList>
            <consortium name="The Broad Institute Genome Assembly &amp; Analysis Group"/>
            <consortium name="Computational R&amp;D Group"/>
            <consortium name="and Sequencing Platform"/>
            <person name="Di Palma F."/>
            <person name="Alfoldi J."/>
            <person name="Johnson J."/>
            <person name="Berlin A."/>
            <person name="Gnerre S."/>
            <person name="Jaffe D."/>
            <person name="MacCallum I."/>
            <person name="Young S."/>
            <person name="Walker B.J."/>
            <person name="Lander E.S."/>
            <person name="Lindblad-Toh K."/>
        </authorList>
    </citation>
    <scope>NUCLEOTIDE SEQUENCE [LARGE SCALE GENOMIC DNA]</scope>
</reference>